<evidence type="ECO:0000259" key="2">
    <source>
        <dbReference type="Pfam" id="PF13439"/>
    </source>
</evidence>
<dbReference type="EMBL" id="SRSF01000001">
    <property type="protein sequence ID" value="THH41132.1"/>
    <property type="molecule type" value="Genomic_DNA"/>
</dbReference>
<accession>A0A4S4NMT6</accession>
<dbReference type="Pfam" id="PF13439">
    <property type="entry name" value="Glyco_transf_4"/>
    <property type="match status" value="1"/>
</dbReference>
<dbReference type="SUPFAM" id="SSF53756">
    <property type="entry name" value="UDP-Glycosyltransferase/glycogen phosphorylase"/>
    <property type="match status" value="1"/>
</dbReference>
<dbReference type="PANTHER" id="PTHR45947">
    <property type="entry name" value="SULFOQUINOVOSYL TRANSFERASE SQD2"/>
    <property type="match status" value="1"/>
</dbReference>
<sequence>MRILFIASWWPSRVYPTHGNFVQKHARLVGATHQLTVMAVQEDPQLGPGKLELVEKHHDRYREVIVYYGRSSGWLKWMHLPSRVMAYYRAWRAATADGDGPELLHGHILIDGGIIAAILGRCMRRPVVIMEHSTRYNEPESLGLLRSQLGKWACGQAEFVLPVSDRLGSAMRETHDLNGKYRTVSNVVDTALFYPPQETGTPGGPVSLLHVSNFDPRFKNVRGILRVYAKLQRSHPGRFHLHVAGDGDFDLVGCWMNEVGLREGDVGLSGPHSEAEIAGLMQTADVFILFSSNENQPVVLLEAQCVGLPCVATPVGGIQDIVVPGLTGDLVAPDDEDALETSLLAILQGVNPLSRAAISERGRNLYGESAVGKRLNQIYEEASSNYYKSKS</sequence>
<comment type="caution">
    <text evidence="3">The sequence shown here is derived from an EMBL/GenBank/DDBJ whole genome shotgun (WGS) entry which is preliminary data.</text>
</comment>
<dbReference type="AlphaFoldDB" id="A0A4S4NMT6"/>
<gene>
    <name evidence="3" type="ORF">E4021_00620</name>
</gene>
<organism evidence="3 4">
    <name type="scientific">Neolewinella litorea</name>
    <dbReference type="NCBI Taxonomy" id="2562452"/>
    <lineage>
        <taxon>Bacteria</taxon>
        <taxon>Pseudomonadati</taxon>
        <taxon>Bacteroidota</taxon>
        <taxon>Saprospiria</taxon>
        <taxon>Saprospirales</taxon>
        <taxon>Lewinellaceae</taxon>
        <taxon>Neolewinella</taxon>
    </lineage>
</organism>
<evidence type="ECO:0000259" key="1">
    <source>
        <dbReference type="Pfam" id="PF00534"/>
    </source>
</evidence>
<dbReference type="InterPro" id="IPR001296">
    <property type="entry name" value="Glyco_trans_1"/>
</dbReference>
<proteinExistence type="predicted"/>
<name>A0A4S4NMT6_9BACT</name>
<dbReference type="Gene3D" id="3.40.50.2000">
    <property type="entry name" value="Glycogen Phosphorylase B"/>
    <property type="match status" value="2"/>
</dbReference>
<dbReference type="RefSeq" id="WP_136455958.1">
    <property type="nucleotide sequence ID" value="NZ_SRSF01000001.1"/>
</dbReference>
<protein>
    <submittedName>
        <fullName evidence="3">Glycosyltransferase</fullName>
    </submittedName>
</protein>
<evidence type="ECO:0000313" key="3">
    <source>
        <dbReference type="EMBL" id="THH41132.1"/>
    </source>
</evidence>
<keyword evidence="3" id="KW-0808">Transferase</keyword>
<feature type="domain" description="Glycosyltransferase subfamily 4-like N-terminal" evidence="2">
    <location>
        <begin position="27"/>
        <end position="191"/>
    </location>
</feature>
<dbReference type="GO" id="GO:0016757">
    <property type="term" value="F:glycosyltransferase activity"/>
    <property type="evidence" value="ECO:0007669"/>
    <property type="project" value="InterPro"/>
</dbReference>
<dbReference type="InterPro" id="IPR050194">
    <property type="entry name" value="Glycosyltransferase_grp1"/>
</dbReference>
<dbReference type="OrthoDB" id="9795068at2"/>
<reference evidence="3 4" key="1">
    <citation type="submission" date="2019-04" db="EMBL/GenBank/DDBJ databases">
        <title>Lewinella litorea sp. nov., isolated from a marine sand.</title>
        <authorList>
            <person name="Yoon J.-H."/>
        </authorList>
    </citation>
    <scope>NUCLEOTIDE SEQUENCE [LARGE SCALE GENOMIC DNA]</scope>
    <source>
        <strain evidence="3 4">HSMS-39</strain>
    </source>
</reference>
<feature type="domain" description="Glycosyl transferase family 1" evidence="1">
    <location>
        <begin position="198"/>
        <end position="363"/>
    </location>
</feature>
<dbReference type="PANTHER" id="PTHR45947:SF15">
    <property type="entry name" value="TEICHURONIC ACID BIOSYNTHESIS GLYCOSYLTRANSFERASE TUAC-RELATED"/>
    <property type="match status" value="1"/>
</dbReference>
<dbReference type="InterPro" id="IPR028098">
    <property type="entry name" value="Glyco_trans_4-like_N"/>
</dbReference>
<dbReference type="Pfam" id="PF00534">
    <property type="entry name" value="Glycos_transf_1"/>
    <property type="match status" value="1"/>
</dbReference>
<dbReference type="Proteomes" id="UP000308528">
    <property type="component" value="Unassembled WGS sequence"/>
</dbReference>
<evidence type="ECO:0000313" key="4">
    <source>
        <dbReference type="Proteomes" id="UP000308528"/>
    </source>
</evidence>
<keyword evidence="4" id="KW-1185">Reference proteome</keyword>